<proteinExistence type="predicted"/>
<evidence type="ECO:0008006" key="5">
    <source>
        <dbReference type="Google" id="ProtNLM"/>
    </source>
</evidence>
<feature type="signal peptide" evidence="2">
    <location>
        <begin position="1"/>
        <end position="19"/>
    </location>
</feature>
<feature type="region of interest" description="Disordered" evidence="1">
    <location>
        <begin position="274"/>
        <end position="344"/>
    </location>
</feature>
<organism evidence="3 4">
    <name type="scientific">Elsinoe australis</name>
    <dbReference type="NCBI Taxonomy" id="40998"/>
    <lineage>
        <taxon>Eukaryota</taxon>
        <taxon>Fungi</taxon>
        <taxon>Dikarya</taxon>
        <taxon>Ascomycota</taxon>
        <taxon>Pezizomycotina</taxon>
        <taxon>Dothideomycetes</taxon>
        <taxon>Dothideomycetidae</taxon>
        <taxon>Myriangiales</taxon>
        <taxon>Elsinoaceae</taxon>
        <taxon>Elsinoe</taxon>
    </lineage>
</organism>
<name>A0A4U7BCW2_9PEZI</name>
<dbReference type="Proteomes" id="UP000308133">
    <property type="component" value="Unassembled WGS sequence"/>
</dbReference>
<dbReference type="EMBL" id="PTQR01000011">
    <property type="protein sequence ID" value="TKX26786.1"/>
    <property type="molecule type" value="Genomic_DNA"/>
</dbReference>
<reference evidence="3 4" key="1">
    <citation type="submission" date="2018-02" db="EMBL/GenBank/DDBJ databases">
        <title>Draft genome sequences of Elsinoe sp., causing black scab on jojoba.</title>
        <authorList>
            <person name="Stodart B."/>
            <person name="Jeffress S."/>
            <person name="Ash G."/>
            <person name="Arun Chinnappa K."/>
        </authorList>
    </citation>
    <scope>NUCLEOTIDE SEQUENCE [LARGE SCALE GENOMIC DNA]</scope>
    <source>
        <strain evidence="3 4">Hillstone_2</strain>
    </source>
</reference>
<sequence>MKYATSVAATVALFSSASAHLFMQVPTPIQGNAIKNPLDPSGSDFPCHGVTPPGSGGVDMAVGSQQNLIFDNGGDSHANTAVHGGGSCQISITYETDMAKLKDPNSWRVLYSIEGGCPTNSRGNLADSYQGPNGGYSGAWQCSDPTTNGYDCINSFQFTIPEGVKTGQATLAWTWFNTIGNREMYMNCAAVNIKGGASDASALQSFPPMFVANLASIGGGTCRTTEMTNVGFPNPGKYAEKKLASSRVAVASATNYPIVTPSGCATGNYATGAPGTSSAAAPSSSAPASSAPASSAPATSTNVAPAPSTTMKTSAATTPKTAANKTTSIRKRPVATTTTTTTKKAAAKTTKAASKAASKVAGTGTGAVSLPMPSATAGACAAGSVSCVGVNSVVCVDDNHFGICDYNGCAISQAVAPGTMCSKGAITWAKSKKRSLHLERHIHGAKHIS</sequence>
<dbReference type="Gene3D" id="2.70.50.70">
    <property type="match status" value="1"/>
</dbReference>
<dbReference type="AlphaFoldDB" id="A0A4U7BCW2"/>
<protein>
    <recommendedName>
        <fullName evidence="5">Lytic polysaccharide monooxygenase</fullName>
    </recommendedName>
</protein>
<dbReference type="PANTHER" id="PTHR36182">
    <property type="entry name" value="PROTEIN, PUTATIVE (AFU_ORTHOLOGUE AFUA_6G10930)-RELATED"/>
    <property type="match status" value="1"/>
</dbReference>
<evidence type="ECO:0000313" key="3">
    <source>
        <dbReference type="EMBL" id="TKX26786.1"/>
    </source>
</evidence>
<feature type="compositionally biased region" description="Low complexity" evidence="1">
    <location>
        <begin position="334"/>
        <end position="344"/>
    </location>
</feature>
<feature type="compositionally biased region" description="Low complexity" evidence="1">
    <location>
        <begin position="274"/>
        <end position="327"/>
    </location>
</feature>
<gene>
    <name evidence="3" type="ORF">C1H76_0940</name>
</gene>
<accession>A0A4U7BCW2</accession>
<dbReference type="PANTHER" id="PTHR36182:SF2">
    <property type="entry name" value="LYTIC POLYSACCHARIDE MONOOXYGENASE"/>
    <property type="match status" value="1"/>
</dbReference>
<comment type="caution">
    <text evidence="3">The sequence shown here is derived from an EMBL/GenBank/DDBJ whole genome shotgun (WGS) entry which is preliminary data.</text>
</comment>
<evidence type="ECO:0000256" key="2">
    <source>
        <dbReference type="SAM" id="SignalP"/>
    </source>
</evidence>
<feature type="chain" id="PRO_5020301392" description="Lytic polysaccharide monooxygenase" evidence="2">
    <location>
        <begin position="20"/>
        <end position="449"/>
    </location>
</feature>
<keyword evidence="2" id="KW-0732">Signal</keyword>
<evidence type="ECO:0000313" key="4">
    <source>
        <dbReference type="Proteomes" id="UP000308133"/>
    </source>
</evidence>
<evidence type="ECO:0000256" key="1">
    <source>
        <dbReference type="SAM" id="MobiDB-lite"/>
    </source>
</evidence>